<evidence type="ECO:0000256" key="17">
    <source>
        <dbReference type="SAM" id="MobiDB-lite"/>
    </source>
</evidence>
<dbReference type="Proteomes" id="UP000516260">
    <property type="component" value="Chromosome 12"/>
</dbReference>
<feature type="region of interest" description="Disordered" evidence="17">
    <location>
        <begin position="112"/>
        <end position="204"/>
    </location>
</feature>
<dbReference type="GO" id="GO:0005634">
    <property type="term" value="C:nucleus"/>
    <property type="evidence" value="ECO:0007669"/>
    <property type="project" value="UniProtKB-SubCell"/>
</dbReference>
<evidence type="ECO:0000256" key="16">
    <source>
        <dbReference type="ARBA" id="ARBA00023328"/>
    </source>
</evidence>
<evidence type="ECO:0000256" key="12">
    <source>
        <dbReference type="ARBA" id="ARBA00022838"/>
    </source>
</evidence>
<evidence type="ECO:0000313" key="20">
    <source>
        <dbReference type="EMBL" id="TNN00227.1"/>
    </source>
</evidence>
<dbReference type="GO" id="GO:0030496">
    <property type="term" value="C:midbody"/>
    <property type="evidence" value="ECO:0007669"/>
    <property type="project" value="UniProtKB-SubCell"/>
</dbReference>
<dbReference type="GO" id="GO:1990385">
    <property type="term" value="C:meiotic spindle midzone"/>
    <property type="evidence" value="ECO:0007669"/>
    <property type="project" value="TreeGrafter"/>
</dbReference>
<dbReference type="GO" id="GO:0051257">
    <property type="term" value="P:meiotic spindle midzone assembly"/>
    <property type="evidence" value="ECO:0007669"/>
    <property type="project" value="TreeGrafter"/>
</dbReference>
<proteinExistence type="inferred from homology"/>
<comment type="similarity">
    <text evidence="5">Belongs to the INCENP family.</text>
</comment>
<evidence type="ECO:0000256" key="2">
    <source>
        <dbReference type="ARBA" id="ARBA00004186"/>
    </source>
</evidence>
<feature type="compositionally biased region" description="Basic and acidic residues" evidence="17">
    <location>
        <begin position="139"/>
        <end position="155"/>
    </location>
</feature>
<evidence type="ECO:0000256" key="15">
    <source>
        <dbReference type="ARBA" id="ARBA00023306"/>
    </source>
</evidence>
<feature type="compositionally biased region" description="Basic residues" evidence="17">
    <location>
        <begin position="260"/>
        <end position="272"/>
    </location>
</feature>
<feature type="compositionally biased region" description="Basic residues" evidence="17">
    <location>
        <begin position="116"/>
        <end position="125"/>
    </location>
</feature>
<evidence type="ECO:0000256" key="9">
    <source>
        <dbReference type="ARBA" id="ARBA00022701"/>
    </source>
</evidence>
<dbReference type="Pfam" id="PF12178">
    <property type="entry name" value="INCENP_N"/>
    <property type="match status" value="1"/>
</dbReference>
<evidence type="ECO:0000256" key="8">
    <source>
        <dbReference type="ARBA" id="ARBA00022618"/>
    </source>
</evidence>
<organism evidence="20 21">
    <name type="scientific">Takifugu bimaculatus</name>
    <dbReference type="NCBI Taxonomy" id="433685"/>
    <lineage>
        <taxon>Eukaryota</taxon>
        <taxon>Metazoa</taxon>
        <taxon>Chordata</taxon>
        <taxon>Craniata</taxon>
        <taxon>Vertebrata</taxon>
        <taxon>Euteleostomi</taxon>
        <taxon>Actinopterygii</taxon>
        <taxon>Neopterygii</taxon>
        <taxon>Teleostei</taxon>
        <taxon>Neoteleostei</taxon>
        <taxon>Acanthomorphata</taxon>
        <taxon>Eupercaria</taxon>
        <taxon>Tetraodontiformes</taxon>
        <taxon>Tetradontoidea</taxon>
        <taxon>Tetraodontidae</taxon>
        <taxon>Takifugu</taxon>
    </lineage>
</organism>
<feature type="compositionally biased region" description="Basic residues" evidence="17">
    <location>
        <begin position="82"/>
        <end position="92"/>
    </location>
</feature>
<feature type="region of interest" description="Disordered" evidence="17">
    <location>
        <begin position="48"/>
        <end position="97"/>
    </location>
</feature>
<evidence type="ECO:0008006" key="22">
    <source>
        <dbReference type="Google" id="ProtNLM"/>
    </source>
</evidence>
<evidence type="ECO:0000256" key="4">
    <source>
        <dbReference type="ARBA" id="ARBA00004629"/>
    </source>
</evidence>
<keyword evidence="6" id="KW-0158">Chromosome</keyword>
<dbReference type="EMBL" id="SWLE01000004">
    <property type="protein sequence ID" value="TNN00227.1"/>
    <property type="molecule type" value="Genomic_DNA"/>
</dbReference>
<dbReference type="GO" id="GO:0000776">
    <property type="term" value="C:kinetochore"/>
    <property type="evidence" value="ECO:0007669"/>
    <property type="project" value="UniProtKB-KW"/>
</dbReference>
<dbReference type="Gene3D" id="6.10.250.2990">
    <property type="match status" value="1"/>
</dbReference>
<keyword evidence="10" id="KW-0498">Mitosis</keyword>
<keyword evidence="7" id="KW-0963">Cytoplasm</keyword>
<feature type="region of interest" description="Disordered" evidence="17">
    <location>
        <begin position="521"/>
        <end position="630"/>
    </location>
</feature>
<keyword evidence="21" id="KW-1185">Reference proteome</keyword>
<feature type="region of interest" description="Disordered" evidence="17">
    <location>
        <begin position="337"/>
        <end position="390"/>
    </location>
</feature>
<feature type="domain" description="Inner centromere protein ARK-binding" evidence="18">
    <location>
        <begin position="770"/>
        <end position="826"/>
    </location>
</feature>
<keyword evidence="8" id="KW-0132">Cell division</keyword>
<dbReference type="GO" id="GO:0032133">
    <property type="term" value="C:chromosome passenger complex"/>
    <property type="evidence" value="ECO:0007669"/>
    <property type="project" value="TreeGrafter"/>
</dbReference>
<feature type="compositionally biased region" description="Acidic residues" evidence="17">
    <location>
        <begin position="283"/>
        <end position="301"/>
    </location>
</feature>
<dbReference type="Gene3D" id="1.20.5.3600">
    <property type="match status" value="1"/>
</dbReference>
<name>A0A4Z2C7L1_9TELE</name>
<keyword evidence="11" id="KW-0159">Chromosome partition</keyword>
<dbReference type="InterPro" id="IPR005635">
    <property type="entry name" value="Inner_centromere_prot_ARK-bd"/>
</dbReference>
<evidence type="ECO:0000256" key="5">
    <source>
        <dbReference type="ARBA" id="ARBA00010042"/>
    </source>
</evidence>
<keyword evidence="12" id="KW-0995">Kinetochore</keyword>
<evidence type="ECO:0000256" key="3">
    <source>
        <dbReference type="ARBA" id="ARBA00004214"/>
    </source>
</evidence>
<evidence type="ECO:0000259" key="18">
    <source>
        <dbReference type="Pfam" id="PF03941"/>
    </source>
</evidence>
<evidence type="ECO:0000256" key="1">
    <source>
        <dbReference type="ARBA" id="ARBA00004123"/>
    </source>
</evidence>
<evidence type="ECO:0000256" key="10">
    <source>
        <dbReference type="ARBA" id="ARBA00022776"/>
    </source>
</evidence>
<evidence type="ECO:0000256" key="14">
    <source>
        <dbReference type="ARBA" id="ARBA00023242"/>
    </source>
</evidence>
<reference evidence="20 21" key="1">
    <citation type="submission" date="2019-04" db="EMBL/GenBank/DDBJ databases">
        <title>The sequence and de novo assembly of Takifugu bimaculatus genome using PacBio and Hi-C technologies.</title>
        <authorList>
            <person name="Xu P."/>
            <person name="Liu B."/>
            <person name="Zhou Z."/>
        </authorList>
    </citation>
    <scope>NUCLEOTIDE SEQUENCE [LARGE SCALE GENOMIC DNA]</scope>
    <source>
        <strain evidence="20">TB-2018</strain>
        <tissue evidence="20">Muscle</tissue>
    </source>
</reference>
<dbReference type="AlphaFoldDB" id="A0A4Z2C7L1"/>
<dbReference type="GO" id="GO:0051310">
    <property type="term" value="P:metaphase chromosome alignment"/>
    <property type="evidence" value="ECO:0007669"/>
    <property type="project" value="TreeGrafter"/>
</dbReference>
<feature type="region of interest" description="Disordered" evidence="17">
    <location>
        <begin position="658"/>
        <end position="679"/>
    </location>
</feature>
<feature type="region of interest" description="Disordered" evidence="17">
    <location>
        <begin position="482"/>
        <end position="506"/>
    </location>
</feature>
<comment type="caution">
    <text evidence="20">The sequence shown here is derived from an EMBL/GenBank/DDBJ whole genome shotgun (WGS) entry which is preliminary data.</text>
</comment>
<evidence type="ECO:0000313" key="21">
    <source>
        <dbReference type="Proteomes" id="UP000516260"/>
    </source>
</evidence>
<keyword evidence="14" id="KW-0539">Nucleus</keyword>
<evidence type="ECO:0000256" key="13">
    <source>
        <dbReference type="ARBA" id="ARBA00023212"/>
    </source>
</evidence>
<protein>
    <recommendedName>
        <fullName evidence="22">Inner centromere protein ARK-binding domain-containing protein</fullName>
    </recommendedName>
</protein>
<keyword evidence="15" id="KW-0131">Cell cycle</keyword>
<evidence type="ECO:0000259" key="19">
    <source>
        <dbReference type="Pfam" id="PF12178"/>
    </source>
</evidence>
<dbReference type="Pfam" id="PF03941">
    <property type="entry name" value="INCENP_ARK-bind"/>
    <property type="match status" value="1"/>
</dbReference>
<dbReference type="GO" id="GO:0005874">
    <property type="term" value="C:microtubule"/>
    <property type="evidence" value="ECO:0007669"/>
    <property type="project" value="UniProtKB-KW"/>
</dbReference>
<keyword evidence="16" id="KW-0137">Centromere</keyword>
<dbReference type="PANTHER" id="PTHR13142:SF1">
    <property type="entry name" value="INNER CENTROMERE PROTEIN"/>
    <property type="match status" value="1"/>
</dbReference>
<accession>A0A4Z2C7L1</accession>
<comment type="subcellular location">
    <subcellularLocation>
        <location evidence="4">Chromosome</location>
        <location evidence="4">Centromere</location>
        <location evidence="4">Kinetochore</location>
    </subcellularLocation>
    <subcellularLocation>
        <location evidence="2">Cytoplasm</location>
        <location evidence="2">Cytoskeleton</location>
        <location evidence="2">Spindle</location>
    </subcellularLocation>
    <subcellularLocation>
        <location evidence="3">Midbody</location>
    </subcellularLocation>
    <subcellularLocation>
        <location evidence="1">Nucleus</location>
    </subcellularLocation>
</comment>
<feature type="compositionally biased region" description="Basic and acidic residues" evidence="17">
    <location>
        <begin position="521"/>
        <end position="535"/>
    </location>
</feature>
<evidence type="ECO:0000256" key="11">
    <source>
        <dbReference type="ARBA" id="ARBA00022829"/>
    </source>
</evidence>
<evidence type="ECO:0000256" key="6">
    <source>
        <dbReference type="ARBA" id="ARBA00022454"/>
    </source>
</evidence>
<gene>
    <name evidence="20" type="ORF">fugu_011473</name>
</gene>
<feature type="compositionally biased region" description="Basic residues" evidence="17">
    <location>
        <begin position="64"/>
        <end position="73"/>
    </location>
</feature>
<feature type="compositionally biased region" description="Basic and acidic residues" evidence="17">
    <location>
        <begin position="559"/>
        <end position="630"/>
    </location>
</feature>
<sequence length="850" mass="97828">MNPVLSSVQSMREMFVGKMQDFIDEIKNVHIVWLEEIQQEANRMFSRDFNTEPELMPKTPSQKKNSRRKRVSVGRHEENQTRRRFSKGRRSNLRGSSVKSLNFIAEEECVPEASKPKRTTRKKKQTMFEETEDVSQVPKTEETENEKPVGEQGKDEGEDNPDSAQPPPELPASEVAPSASADQSLPDPPAPEVTVSISSTDRLSAENAKILVRSPGRTATKVAIAEVAQSSRRSSVQCSLKLRHSLAGLRHSMTQESVRRASRRSMLKRKVARATSSQCSSNNEEDAVEEEGEVTDTEDNAAEGSPATSKAEEPVDLPVRRVTRSVAANSPKLALPSLYSAEQKMSTPNRKSVDKAKSGRRSRQSTKRKAPDTAEESPTKRFSPPKKSQSVRPFDVKWHCFEMTACLRRLSIFLLIHIQAIRPNMRSFLHTVQKNQMLMMTPNTLGRTGVIKSFIKHTTPLRIDPKVCHTKERYKLEALKKKQEQEEERMKKMEEEKKRKQEELKRKRDERLKRVFEAKVKEEQKEEEKKKKVEQKMAQIEVKNERLAEEKAKKKAAVKRQEELEKKKLEEEARKKKMEEEKRQLELLAKKKAEEEEHARKQAEARRALELRREQERERERQLERERERQLERERLAAAERERVEKEKALALQRELERAAREKERRELEEKRKALEERRKLEEQLRLAAEQKAAKEREAAKQKEAAAKQNTTALNVTVDIERSVLSTPVGKGPGLNVTVDVEKSPQSYVITPKGGNKPVLSKTAEDYGMDQNSDDSTDDESAPRKPIPSWAENHNLNQIIMKQYFNPPDIDSFVGVIEPPKLEDIFYKSKPRYFKRTSSAVWHLPPTLSK</sequence>
<dbReference type="GO" id="GO:0000281">
    <property type="term" value="P:mitotic cytokinesis"/>
    <property type="evidence" value="ECO:0007669"/>
    <property type="project" value="TreeGrafter"/>
</dbReference>
<feature type="compositionally biased region" description="Basic and acidic residues" evidence="17">
    <location>
        <begin position="542"/>
        <end position="552"/>
    </location>
</feature>
<dbReference type="InterPro" id="IPR022006">
    <property type="entry name" value="INCENP_N"/>
</dbReference>
<feature type="region of interest" description="Disordered" evidence="17">
    <location>
        <begin position="252"/>
        <end position="319"/>
    </location>
</feature>
<feature type="domain" description="Chromosome passenger complex (CPC) protein INCENP N-terminal" evidence="19">
    <location>
        <begin position="6"/>
        <end position="41"/>
    </location>
</feature>
<dbReference type="PANTHER" id="PTHR13142">
    <property type="entry name" value="INNER CENTROMERE PROTEIN"/>
    <property type="match status" value="1"/>
</dbReference>
<evidence type="ECO:0000256" key="7">
    <source>
        <dbReference type="ARBA" id="ARBA00022490"/>
    </source>
</evidence>
<keyword evidence="13" id="KW-0206">Cytoskeleton</keyword>
<feature type="region of interest" description="Disordered" evidence="17">
    <location>
        <begin position="747"/>
        <end position="790"/>
    </location>
</feature>
<keyword evidence="9" id="KW-0493">Microtubule</keyword>
<feature type="compositionally biased region" description="Basic residues" evidence="17">
    <location>
        <begin position="358"/>
        <end position="368"/>
    </location>
</feature>